<dbReference type="AlphaFoldDB" id="A0A422QMR5"/>
<reference evidence="1" key="1">
    <citation type="submission" date="2014-10" db="EMBL/GenBank/DDBJ databases">
        <title>Massilia sp. genome.</title>
        <authorList>
            <person name="Xu B."/>
            <person name="Dai L."/>
            <person name="Huang Z."/>
        </authorList>
    </citation>
    <scope>NUCLEOTIDE SEQUENCE [LARGE SCALE GENOMIC DNA]</scope>
    <source>
        <strain evidence="1">CFS-1</strain>
    </source>
</reference>
<gene>
    <name evidence="1" type="ORF">NM04_07780</name>
</gene>
<sequence>MGNTTALRRELKKRFYPFVADQNFEIDRTSSPFSIDFRRITAEGVDVFDIQWEKSGSPRFVVNFGHCPSGGVIHFGEQIAPDKVLSYMGSSSGRLQPGKSSSTRSWFCQDRSFFHRVVLRRAPRPAAAVVDELLSLFPELEEWFTHRRLGPHMVMAHNSRRKQSAAIG</sequence>
<dbReference type="OrthoDB" id="8752428at2"/>
<organism evidence="1 2">
    <name type="scientific">Massilia aurea</name>
    <dbReference type="NCBI Taxonomy" id="373040"/>
    <lineage>
        <taxon>Bacteria</taxon>
        <taxon>Pseudomonadati</taxon>
        <taxon>Pseudomonadota</taxon>
        <taxon>Betaproteobacteria</taxon>
        <taxon>Burkholderiales</taxon>
        <taxon>Oxalobacteraceae</taxon>
        <taxon>Telluria group</taxon>
        <taxon>Massilia</taxon>
    </lineage>
</organism>
<evidence type="ECO:0000313" key="2">
    <source>
        <dbReference type="Proteomes" id="UP000283254"/>
    </source>
</evidence>
<dbReference type="RefSeq" id="WP_123068970.1">
    <property type="nucleotide sequence ID" value="NZ_JSAB01000066.1"/>
</dbReference>
<accession>A0A422QMR5</accession>
<comment type="caution">
    <text evidence="1">The sequence shown here is derived from an EMBL/GenBank/DDBJ whole genome shotgun (WGS) entry which is preliminary data.</text>
</comment>
<evidence type="ECO:0008006" key="3">
    <source>
        <dbReference type="Google" id="ProtNLM"/>
    </source>
</evidence>
<keyword evidence="2" id="KW-1185">Reference proteome</keyword>
<dbReference type="EMBL" id="JSAB01000066">
    <property type="protein sequence ID" value="RNF31285.1"/>
    <property type="molecule type" value="Genomic_DNA"/>
</dbReference>
<proteinExistence type="predicted"/>
<evidence type="ECO:0000313" key="1">
    <source>
        <dbReference type="EMBL" id="RNF31285.1"/>
    </source>
</evidence>
<protein>
    <recommendedName>
        <fullName evidence="3">DUF4304 domain-containing protein</fullName>
    </recommendedName>
</protein>
<name>A0A422QMR5_9BURK</name>
<dbReference type="Proteomes" id="UP000283254">
    <property type="component" value="Unassembled WGS sequence"/>
</dbReference>